<evidence type="ECO:0000313" key="1">
    <source>
        <dbReference type="EMBL" id="CAJ2662221.1"/>
    </source>
</evidence>
<protein>
    <submittedName>
        <fullName evidence="1">Uncharacterized protein</fullName>
    </submittedName>
</protein>
<evidence type="ECO:0000313" key="2">
    <source>
        <dbReference type="Proteomes" id="UP001177021"/>
    </source>
</evidence>
<keyword evidence="2" id="KW-1185">Reference proteome</keyword>
<accession>A0ACB0L139</accession>
<dbReference type="EMBL" id="CASHSV030000409">
    <property type="protein sequence ID" value="CAJ2662221.1"/>
    <property type="molecule type" value="Genomic_DNA"/>
</dbReference>
<dbReference type="Proteomes" id="UP001177021">
    <property type="component" value="Unassembled WGS sequence"/>
</dbReference>
<reference evidence="1" key="1">
    <citation type="submission" date="2023-10" db="EMBL/GenBank/DDBJ databases">
        <authorList>
            <person name="Rodriguez Cubillos JULIANA M."/>
            <person name="De Vega J."/>
        </authorList>
    </citation>
    <scope>NUCLEOTIDE SEQUENCE</scope>
</reference>
<organism evidence="1 2">
    <name type="scientific">Trifolium pratense</name>
    <name type="common">Red clover</name>
    <dbReference type="NCBI Taxonomy" id="57577"/>
    <lineage>
        <taxon>Eukaryota</taxon>
        <taxon>Viridiplantae</taxon>
        <taxon>Streptophyta</taxon>
        <taxon>Embryophyta</taxon>
        <taxon>Tracheophyta</taxon>
        <taxon>Spermatophyta</taxon>
        <taxon>Magnoliopsida</taxon>
        <taxon>eudicotyledons</taxon>
        <taxon>Gunneridae</taxon>
        <taxon>Pentapetalae</taxon>
        <taxon>rosids</taxon>
        <taxon>fabids</taxon>
        <taxon>Fabales</taxon>
        <taxon>Fabaceae</taxon>
        <taxon>Papilionoideae</taxon>
        <taxon>50 kb inversion clade</taxon>
        <taxon>NPAAA clade</taxon>
        <taxon>Hologalegina</taxon>
        <taxon>IRL clade</taxon>
        <taxon>Trifolieae</taxon>
        <taxon>Trifolium</taxon>
    </lineage>
</organism>
<gene>
    <name evidence="1" type="ORF">MILVUS5_LOCUS27831</name>
</gene>
<name>A0ACB0L139_TRIPR</name>
<sequence>MCDNDQVQKGAHTPSIPVLPEVTVKKIYLPSYKTEPDDVAWAQNGLVATIINGEAVPVVQSRIMDAGFNDVIIIPMGADKVFVRSSSEIDVKAIIDSAKEFFQIFFSSWTSWESHAQDYRRGAWVRLYGIPLQAWNENFFKLCVLDCGRFLRVDYGSVEKERLDFARVLIATPNLEIVNTVATVLVDDDESVMSHSDHDEGQGDPEVRRHLDTMVENLAKGMEAEDDIGSQENFELSQLRGGGEGGARMLESLEAVYLFARQLMAVGTMTVTKGVMGHSRLYLMVTVQNLASRSMLSGPWSWEWWNDQNQREAGVIFSARKCPRKKERNGEGSKKSGQEDSKRRKGGGVFRHTVSSLKKVARMPSKDRAEALKAVKKVEQRRRDGAGVVRDGSSSTTSNDWKHWVVMQGNEHVAVDDVRSVGEAIGVQLKGDTKNMFSVLARKGKPKQMSSGQTQGVGRVR</sequence>
<comment type="caution">
    <text evidence="1">The sequence shown here is derived from an EMBL/GenBank/DDBJ whole genome shotgun (WGS) entry which is preliminary data.</text>
</comment>
<proteinExistence type="predicted"/>